<dbReference type="InterPro" id="IPR003339">
    <property type="entry name" value="ABC/ECF_trnsptr_transmembrane"/>
</dbReference>
<reference evidence="5" key="1">
    <citation type="submission" date="2018-01" db="EMBL/GenBank/DDBJ databases">
        <authorList>
            <person name="Mao J.F."/>
        </authorList>
    </citation>
    <scope>NUCLEOTIDE SEQUENCE</scope>
    <source>
        <strain evidence="5">Huo1</strain>
        <tissue evidence="5">Leaf</tissue>
    </source>
</reference>
<comment type="subcellular location">
    <subcellularLocation>
        <location evidence="1">Membrane</location>
        <topology evidence="1">Multi-pass membrane protein</topology>
    </subcellularLocation>
</comment>
<dbReference type="AlphaFoldDB" id="A0A8X8WLG7"/>
<proteinExistence type="predicted"/>
<evidence type="ECO:0000256" key="1">
    <source>
        <dbReference type="ARBA" id="ARBA00004141"/>
    </source>
</evidence>
<sequence length="373" mass="40805">MYPALLVSHPRPPATVPSLRSLHSARNYSQLLLQRCSVALKPRIKCAAVSNDEIGGSKSWEKWLPRNLFGAEKVFGAISGATSSPIAQYISSPTTFLHSVDPRIKMAWLLAFVVLPAKADMTVRVGVVVYLALLSVWVQPTEVWKDQLGRVTLLCGILFVLLGLSTDSAPSLLRSRSPPSSVTGLPNLAASYEGYKYVIMKFGPLQLTSKGLSAATTAACLTFTIFQSASLCLTTTTSEQLAFALQCFILPLKNCGVPVAEVILTLLLSLRFINLVFDEVRNVALGIVSRRIQWEQLTTLETVDVFFTYIRRIFKNVYSHAEQISQAMIVRGFRGDCNSYRIFLSAGSSAKIANIVSCSCLIGLVCATTLPRF</sequence>
<name>A0A8X8WLG7_SALSN</name>
<protein>
    <recommendedName>
        <fullName evidence="7">Protein ABCI12, chloroplastic</fullName>
    </recommendedName>
</protein>
<evidence type="ECO:0008006" key="7">
    <source>
        <dbReference type="Google" id="ProtNLM"/>
    </source>
</evidence>
<evidence type="ECO:0000256" key="4">
    <source>
        <dbReference type="ARBA" id="ARBA00023136"/>
    </source>
</evidence>
<dbReference type="GO" id="GO:0005886">
    <property type="term" value="C:plasma membrane"/>
    <property type="evidence" value="ECO:0007669"/>
    <property type="project" value="UniProtKB-ARBA"/>
</dbReference>
<dbReference type="Pfam" id="PF02361">
    <property type="entry name" value="CbiQ"/>
    <property type="match status" value="1"/>
</dbReference>
<keyword evidence="4" id="KW-0472">Membrane</keyword>
<reference evidence="5" key="2">
    <citation type="submission" date="2020-08" db="EMBL/GenBank/DDBJ databases">
        <title>Plant Genome Project.</title>
        <authorList>
            <person name="Zhang R.-G."/>
        </authorList>
    </citation>
    <scope>NUCLEOTIDE SEQUENCE</scope>
    <source>
        <strain evidence="5">Huo1</strain>
        <tissue evidence="5">Leaf</tissue>
    </source>
</reference>
<dbReference type="CDD" id="cd16914">
    <property type="entry name" value="EcfT"/>
    <property type="match status" value="1"/>
</dbReference>
<organism evidence="5">
    <name type="scientific">Salvia splendens</name>
    <name type="common">Scarlet sage</name>
    <dbReference type="NCBI Taxonomy" id="180675"/>
    <lineage>
        <taxon>Eukaryota</taxon>
        <taxon>Viridiplantae</taxon>
        <taxon>Streptophyta</taxon>
        <taxon>Embryophyta</taxon>
        <taxon>Tracheophyta</taxon>
        <taxon>Spermatophyta</taxon>
        <taxon>Magnoliopsida</taxon>
        <taxon>eudicotyledons</taxon>
        <taxon>Gunneridae</taxon>
        <taxon>Pentapetalae</taxon>
        <taxon>asterids</taxon>
        <taxon>lamiids</taxon>
        <taxon>Lamiales</taxon>
        <taxon>Lamiaceae</taxon>
        <taxon>Nepetoideae</taxon>
        <taxon>Mentheae</taxon>
        <taxon>Salviinae</taxon>
        <taxon>Salvia</taxon>
        <taxon>Salvia subgen. Calosphace</taxon>
        <taxon>core Calosphace</taxon>
    </lineage>
</organism>
<evidence type="ECO:0000313" key="5">
    <source>
        <dbReference type="EMBL" id="KAG6396288.1"/>
    </source>
</evidence>
<comment type="caution">
    <text evidence="5">The sequence shown here is derived from an EMBL/GenBank/DDBJ whole genome shotgun (WGS) entry which is preliminary data.</text>
</comment>
<dbReference type="OrthoDB" id="2019294at2759"/>
<dbReference type="Proteomes" id="UP000298416">
    <property type="component" value="Unassembled WGS sequence"/>
</dbReference>
<gene>
    <name evidence="5" type="ORF">SASPL_142436</name>
</gene>
<evidence type="ECO:0000256" key="2">
    <source>
        <dbReference type="ARBA" id="ARBA00022692"/>
    </source>
</evidence>
<dbReference type="GO" id="GO:0009507">
    <property type="term" value="C:chloroplast"/>
    <property type="evidence" value="ECO:0007669"/>
    <property type="project" value="TreeGrafter"/>
</dbReference>
<evidence type="ECO:0000256" key="3">
    <source>
        <dbReference type="ARBA" id="ARBA00022989"/>
    </source>
</evidence>
<dbReference type="PANTHER" id="PTHR33514:SF13">
    <property type="entry name" value="PROTEIN ABCI12, CHLOROPLASTIC"/>
    <property type="match status" value="1"/>
</dbReference>
<evidence type="ECO:0000313" key="6">
    <source>
        <dbReference type="Proteomes" id="UP000298416"/>
    </source>
</evidence>
<keyword evidence="6" id="KW-1185">Reference proteome</keyword>
<keyword evidence="3" id="KW-1133">Transmembrane helix</keyword>
<dbReference type="EMBL" id="PNBA02000016">
    <property type="protein sequence ID" value="KAG6396288.1"/>
    <property type="molecule type" value="Genomic_DNA"/>
</dbReference>
<keyword evidence="2" id="KW-0812">Transmembrane</keyword>
<dbReference type="PANTHER" id="PTHR33514">
    <property type="entry name" value="PROTEIN ABCI12, CHLOROPLASTIC"/>
    <property type="match status" value="1"/>
</dbReference>
<accession>A0A8X8WLG7</accession>